<name>A0A0C1JJH7_9BACT</name>
<evidence type="ECO:0000313" key="2">
    <source>
        <dbReference type="Proteomes" id="UP000031465"/>
    </source>
</evidence>
<evidence type="ECO:0000313" key="1">
    <source>
        <dbReference type="EMBL" id="KIC70736.1"/>
    </source>
</evidence>
<dbReference type="PATRIC" id="fig|362787.3.peg.2053"/>
<sequence length="72" mass="8363">MLGASQLGFLYPNALKVLQSFFQLAGLKKFFPKIKIAWLEKEMHIVQERVTLAVVYENITNSLKQLLKHFKI</sequence>
<dbReference type="AlphaFoldDB" id="A0A0C1JJH7"/>
<dbReference type="RefSeq" id="WP_039360919.1">
    <property type="nucleotide sequence ID" value="NZ_JSAN01000149.1"/>
</dbReference>
<dbReference type="EMBL" id="JSAN01000149">
    <property type="protein sequence ID" value="KIC70736.1"/>
    <property type="molecule type" value="Genomic_DNA"/>
</dbReference>
<dbReference type="Proteomes" id="UP000031465">
    <property type="component" value="Unassembled WGS sequence"/>
</dbReference>
<protein>
    <submittedName>
        <fullName evidence="1">Uncharacterized protein</fullName>
    </submittedName>
</protein>
<reference evidence="1 2" key="1">
    <citation type="journal article" date="2014" name="Mol. Biol. Evol.">
        <title>Massive expansion of Ubiquitination-related gene families within the Chlamydiae.</title>
        <authorList>
            <person name="Domman D."/>
            <person name="Collingro A."/>
            <person name="Lagkouvardos I."/>
            <person name="Gehre L."/>
            <person name="Weinmaier T."/>
            <person name="Rattei T."/>
            <person name="Subtil A."/>
            <person name="Horn M."/>
        </authorList>
    </citation>
    <scope>NUCLEOTIDE SEQUENCE [LARGE SCALE GENOMIC DNA]</scope>
    <source>
        <strain evidence="1 2">EI2</strain>
    </source>
</reference>
<accession>A0A0C1JJH7</accession>
<gene>
    <name evidence="1" type="ORF">DB44_GD00110</name>
</gene>
<organism evidence="1 2">
    <name type="scientific">Candidatus Protochlamydia amoebophila</name>
    <dbReference type="NCBI Taxonomy" id="362787"/>
    <lineage>
        <taxon>Bacteria</taxon>
        <taxon>Pseudomonadati</taxon>
        <taxon>Chlamydiota</taxon>
        <taxon>Chlamydiia</taxon>
        <taxon>Parachlamydiales</taxon>
        <taxon>Parachlamydiaceae</taxon>
        <taxon>Candidatus Protochlamydia</taxon>
    </lineage>
</organism>
<comment type="caution">
    <text evidence="1">The sequence shown here is derived from an EMBL/GenBank/DDBJ whole genome shotgun (WGS) entry which is preliminary data.</text>
</comment>
<proteinExistence type="predicted"/>